<proteinExistence type="predicted"/>
<organism evidence="3 4">
    <name type="scientific">Methylophilus methylotrophus</name>
    <name type="common">Bacterium W3A1</name>
    <dbReference type="NCBI Taxonomy" id="17"/>
    <lineage>
        <taxon>Bacteria</taxon>
        <taxon>Pseudomonadati</taxon>
        <taxon>Pseudomonadota</taxon>
        <taxon>Betaproteobacteria</taxon>
        <taxon>Nitrosomonadales</taxon>
        <taxon>Methylophilaceae</taxon>
        <taxon>Methylophilus</taxon>
    </lineage>
</organism>
<keyword evidence="2" id="KW-0812">Transmembrane</keyword>
<dbReference type="PROSITE" id="PS50005">
    <property type="entry name" value="TPR"/>
    <property type="match status" value="1"/>
</dbReference>
<sequence>MSLINQVLQNVEARGSAVLDGRPEAAGWDAQVKPVLLHQGTSAHAWIKWLLLGCLFLALIAGWQMNGPWLLSYFHPADLTRPASKTMIPKVASPSASVKHPLEAMPVQAASPWEPPQLTRSLFSAWQAAGYPASASPLPVGNKPIAKPAPAAVKTAATQVEGEFTMNLAETVAASPVVSVIEPPLEVANAAKLAKNNEGESGPKGVVNKQVRPDQEVNLLIQRAVDHEQKGRLSEALATLRQALTTYPQSEDARQLLAAYLFESRQEVEAVSVLQAGIKQYPGQIGLAKSLAKWQLSHGQPDAVLQTLKPVANALIQDAESQWMLAMAYQQTAQHAAALPHFERAIALQPGRAQSMVAYAISLQAAGQPTQALQQFQLAYQLPLSDRLSDFVSQRIRQLGGTVTTHSE</sequence>
<dbReference type="STRING" id="1122236.GCA_000378225_01221"/>
<accession>A0A5C7WJA7</accession>
<dbReference type="SUPFAM" id="SSF48452">
    <property type="entry name" value="TPR-like"/>
    <property type="match status" value="1"/>
</dbReference>
<gene>
    <name evidence="3" type="ORF">E6Q51_03320</name>
</gene>
<evidence type="ECO:0000313" key="3">
    <source>
        <dbReference type="EMBL" id="TXI37420.1"/>
    </source>
</evidence>
<evidence type="ECO:0000256" key="2">
    <source>
        <dbReference type="SAM" id="Phobius"/>
    </source>
</evidence>
<dbReference type="InterPro" id="IPR011990">
    <property type="entry name" value="TPR-like_helical_dom_sf"/>
</dbReference>
<keyword evidence="2" id="KW-1133">Transmembrane helix</keyword>
<comment type="caution">
    <text evidence="3">The sequence shown here is derived from an EMBL/GenBank/DDBJ whole genome shotgun (WGS) entry which is preliminary data.</text>
</comment>
<feature type="repeat" description="TPR" evidence="1">
    <location>
        <begin position="319"/>
        <end position="352"/>
    </location>
</feature>
<feature type="transmembrane region" description="Helical" evidence="2">
    <location>
        <begin position="46"/>
        <end position="63"/>
    </location>
</feature>
<name>A0A5C7WJA7_METME</name>
<dbReference type="InterPro" id="IPR019734">
    <property type="entry name" value="TPR_rpt"/>
</dbReference>
<dbReference type="Pfam" id="PF13181">
    <property type="entry name" value="TPR_8"/>
    <property type="match status" value="1"/>
</dbReference>
<keyword evidence="2" id="KW-0472">Membrane</keyword>
<keyword evidence="1" id="KW-0802">TPR repeat</keyword>
<evidence type="ECO:0000256" key="1">
    <source>
        <dbReference type="PROSITE-ProRule" id="PRU00339"/>
    </source>
</evidence>
<reference evidence="3 4" key="1">
    <citation type="submission" date="2018-09" db="EMBL/GenBank/DDBJ databases">
        <title>Metagenome Assembled Genomes from an Advanced Water Purification Facility.</title>
        <authorList>
            <person name="Stamps B.W."/>
            <person name="Spear J.R."/>
        </authorList>
    </citation>
    <scope>NUCLEOTIDE SEQUENCE [LARGE SCALE GENOMIC DNA]</scope>
    <source>
        <strain evidence="3">Bin_42_2</strain>
    </source>
</reference>
<dbReference type="Proteomes" id="UP000321374">
    <property type="component" value="Unassembled WGS sequence"/>
</dbReference>
<dbReference type="Gene3D" id="1.25.40.10">
    <property type="entry name" value="Tetratricopeptide repeat domain"/>
    <property type="match status" value="1"/>
</dbReference>
<evidence type="ECO:0000313" key="4">
    <source>
        <dbReference type="Proteomes" id="UP000321374"/>
    </source>
</evidence>
<dbReference type="AlphaFoldDB" id="A0A5C7WJA7"/>
<protein>
    <submittedName>
        <fullName evidence="3">Tetratricopeptide repeat protein</fullName>
    </submittedName>
</protein>
<dbReference type="EMBL" id="SSGG01000056">
    <property type="protein sequence ID" value="TXI37420.1"/>
    <property type="molecule type" value="Genomic_DNA"/>
</dbReference>
<dbReference type="Pfam" id="PF14559">
    <property type="entry name" value="TPR_19"/>
    <property type="match status" value="1"/>
</dbReference>
<dbReference type="SMART" id="SM00028">
    <property type="entry name" value="TPR"/>
    <property type="match status" value="3"/>
</dbReference>